<dbReference type="PANTHER" id="PTHR43027:SF2">
    <property type="entry name" value="TRANSPORT PERMEASE PROTEIN"/>
    <property type="match status" value="1"/>
</dbReference>
<feature type="transmembrane region" description="Helical" evidence="6">
    <location>
        <begin position="181"/>
        <end position="201"/>
    </location>
</feature>
<feature type="transmembrane region" description="Helical" evidence="6">
    <location>
        <begin position="116"/>
        <end position="139"/>
    </location>
</feature>
<evidence type="ECO:0000259" key="7">
    <source>
        <dbReference type="PROSITE" id="PS51012"/>
    </source>
</evidence>
<keyword evidence="5" id="KW-0046">Antibiotic resistance</keyword>
<keyword evidence="2 6" id="KW-0812">Transmembrane</keyword>
<dbReference type="GO" id="GO:0140359">
    <property type="term" value="F:ABC-type transporter activity"/>
    <property type="evidence" value="ECO:0007669"/>
    <property type="project" value="InterPro"/>
</dbReference>
<keyword evidence="9" id="KW-1185">Reference proteome</keyword>
<dbReference type="InterPro" id="IPR013525">
    <property type="entry name" value="ABC2_TM"/>
</dbReference>
<comment type="subcellular location">
    <subcellularLocation>
        <location evidence="6">Cell membrane</location>
        <topology evidence="6">Multi-pass membrane protein</topology>
    </subcellularLocation>
    <subcellularLocation>
        <location evidence="1">Membrane</location>
        <topology evidence="1">Multi-pass membrane protein</topology>
    </subcellularLocation>
</comment>
<dbReference type="AlphaFoldDB" id="A0A077LU63"/>
<reference evidence="8 9" key="1">
    <citation type="journal article" date="2013" name="ISME J.">
        <title>A metabolic model for members of the genus Tetrasphaera involved in enhanced biological phosphorus removal.</title>
        <authorList>
            <person name="Kristiansen R."/>
            <person name="Nguyen H.T.T."/>
            <person name="Saunders A.M."/>
            <person name="Nielsen J.L."/>
            <person name="Wimmer R."/>
            <person name="Le V.Q."/>
            <person name="McIlroy S.J."/>
            <person name="Petrovski S."/>
            <person name="Seviour R.J."/>
            <person name="Calteau A."/>
            <person name="Nielsen K.L."/>
            <person name="Nielsen P.H."/>
        </authorList>
    </citation>
    <scope>NUCLEOTIDE SEQUENCE [LARGE SCALE GENOMIC DNA]</scope>
    <source>
        <strain evidence="8 9">T1-X7</strain>
    </source>
</reference>
<keyword evidence="6" id="KW-0813">Transport</keyword>
<dbReference type="RefSeq" id="WP_200901204.1">
    <property type="nucleotide sequence ID" value="NZ_HF570958.1"/>
</dbReference>
<evidence type="ECO:0000256" key="5">
    <source>
        <dbReference type="ARBA" id="ARBA00023251"/>
    </source>
</evidence>
<evidence type="ECO:0000256" key="1">
    <source>
        <dbReference type="ARBA" id="ARBA00004141"/>
    </source>
</evidence>
<feature type="transmembrane region" description="Helical" evidence="6">
    <location>
        <begin position="151"/>
        <end position="174"/>
    </location>
</feature>
<comment type="similarity">
    <text evidence="6">Belongs to the ABC-2 integral membrane protein family.</text>
</comment>
<dbReference type="PROSITE" id="PS51012">
    <property type="entry name" value="ABC_TM2"/>
    <property type="match status" value="1"/>
</dbReference>
<name>A0A077LU63_9MICO</name>
<accession>A0A077LU63</accession>
<dbReference type="GO" id="GO:0046677">
    <property type="term" value="P:response to antibiotic"/>
    <property type="evidence" value="ECO:0007669"/>
    <property type="project" value="UniProtKB-KW"/>
</dbReference>
<keyword evidence="3 6" id="KW-1133">Transmembrane helix</keyword>
<feature type="transmembrane region" description="Helical" evidence="6">
    <location>
        <begin position="236"/>
        <end position="255"/>
    </location>
</feature>
<feature type="domain" description="ABC transmembrane type-2" evidence="7">
    <location>
        <begin position="36"/>
        <end position="261"/>
    </location>
</feature>
<keyword evidence="6" id="KW-1003">Cell membrane</keyword>
<dbReference type="PANTHER" id="PTHR43027">
    <property type="entry name" value="DOXORUBICIN RESISTANCE ABC TRANSPORTER PERMEASE PROTEIN DRRC-RELATED"/>
    <property type="match status" value="1"/>
</dbReference>
<organism evidence="8 9">
    <name type="scientific">Nostocoides japonicum T1-X7</name>
    <dbReference type="NCBI Taxonomy" id="1194083"/>
    <lineage>
        <taxon>Bacteria</taxon>
        <taxon>Bacillati</taxon>
        <taxon>Actinomycetota</taxon>
        <taxon>Actinomycetes</taxon>
        <taxon>Micrococcales</taxon>
        <taxon>Intrasporangiaceae</taxon>
        <taxon>Nostocoides</taxon>
    </lineage>
</organism>
<gene>
    <name evidence="8" type="ORF">BN12_1060009</name>
</gene>
<dbReference type="Pfam" id="PF01061">
    <property type="entry name" value="ABC2_membrane"/>
    <property type="match status" value="1"/>
</dbReference>
<evidence type="ECO:0000256" key="6">
    <source>
        <dbReference type="RuleBase" id="RU361157"/>
    </source>
</evidence>
<sequence>MRQPTLEATGRRGPVNWRADRAMLVNEARLLARNPGVVAWTVVLPIGASIVLSAFPAMRAPAKGLGGLSVFEAYQPILIFFTMTLLALQALPDVLTRYREMGVLKRLRTTPVSPALLLLAQLTLILSIALVCMVVMVVVPGLVGAGWPRNLAGFLLAYVLGAWALLGLGLVIASSFHNAKVAAGLGSFLFFVLQFLAGLWLPRPTMPSWLRHISDLTPSGAAVQSLTDATSGHWPSTLHLVVLVVWGAVTTRVAIRLFRWE</sequence>
<dbReference type="EMBL" id="CAJB01000009">
    <property type="protein sequence ID" value="CCH76107.1"/>
    <property type="molecule type" value="Genomic_DNA"/>
</dbReference>
<dbReference type="GO" id="GO:0043190">
    <property type="term" value="C:ATP-binding cassette (ABC) transporter complex"/>
    <property type="evidence" value="ECO:0007669"/>
    <property type="project" value="InterPro"/>
</dbReference>
<comment type="caution">
    <text evidence="8">The sequence shown here is derived from an EMBL/GenBank/DDBJ whole genome shotgun (WGS) entry which is preliminary data.</text>
</comment>
<evidence type="ECO:0000313" key="9">
    <source>
        <dbReference type="Proteomes" id="UP000035721"/>
    </source>
</evidence>
<dbReference type="PIRSF" id="PIRSF006648">
    <property type="entry name" value="DrrB"/>
    <property type="match status" value="1"/>
</dbReference>
<dbReference type="InterPro" id="IPR047817">
    <property type="entry name" value="ABC2_TM_bact-type"/>
</dbReference>
<protein>
    <recommendedName>
        <fullName evidence="6">Transport permease protein</fullName>
    </recommendedName>
</protein>
<proteinExistence type="inferred from homology"/>
<dbReference type="InterPro" id="IPR052902">
    <property type="entry name" value="ABC-2_transporter"/>
</dbReference>
<feature type="transmembrane region" description="Helical" evidence="6">
    <location>
        <begin position="37"/>
        <end position="57"/>
    </location>
</feature>
<feature type="transmembrane region" description="Helical" evidence="6">
    <location>
        <begin position="77"/>
        <end position="95"/>
    </location>
</feature>
<evidence type="ECO:0000256" key="2">
    <source>
        <dbReference type="ARBA" id="ARBA00022692"/>
    </source>
</evidence>
<evidence type="ECO:0000256" key="4">
    <source>
        <dbReference type="ARBA" id="ARBA00023136"/>
    </source>
</evidence>
<dbReference type="Proteomes" id="UP000035721">
    <property type="component" value="Unassembled WGS sequence"/>
</dbReference>
<evidence type="ECO:0000313" key="8">
    <source>
        <dbReference type="EMBL" id="CCH76107.1"/>
    </source>
</evidence>
<evidence type="ECO:0000256" key="3">
    <source>
        <dbReference type="ARBA" id="ARBA00022989"/>
    </source>
</evidence>
<dbReference type="STRING" id="1194083.BN12_1060009"/>
<dbReference type="InterPro" id="IPR000412">
    <property type="entry name" value="ABC_2_transport"/>
</dbReference>
<keyword evidence="4 6" id="KW-0472">Membrane</keyword>